<evidence type="ECO:0000313" key="3">
    <source>
        <dbReference type="EMBL" id="KAK9747866.1"/>
    </source>
</evidence>
<name>A0AAW1MPN9_SAPOF</name>
<organism evidence="3 4">
    <name type="scientific">Saponaria officinalis</name>
    <name type="common">Common soapwort</name>
    <name type="synonym">Lychnis saponaria</name>
    <dbReference type="NCBI Taxonomy" id="3572"/>
    <lineage>
        <taxon>Eukaryota</taxon>
        <taxon>Viridiplantae</taxon>
        <taxon>Streptophyta</taxon>
        <taxon>Embryophyta</taxon>
        <taxon>Tracheophyta</taxon>
        <taxon>Spermatophyta</taxon>
        <taxon>Magnoliopsida</taxon>
        <taxon>eudicotyledons</taxon>
        <taxon>Gunneridae</taxon>
        <taxon>Pentapetalae</taxon>
        <taxon>Caryophyllales</taxon>
        <taxon>Caryophyllaceae</taxon>
        <taxon>Caryophylleae</taxon>
        <taxon>Saponaria</taxon>
    </lineage>
</organism>
<dbReference type="AlphaFoldDB" id="A0AAW1MPN9"/>
<feature type="signal peptide" evidence="2">
    <location>
        <begin position="1"/>
        <end position="28"/>
    </location>
</feature>
<evidence type="ECO:0000313" key="4">
    <source>
        <dbReference type="Proteomes" id="UP001443914"/>
    </source>
</evidence>
<accession>A0AAW1MPN9</accession>
<feature type="region of interest" description="Disordered" evidence="1">
    <location>
        <begin position="70"/>
        <end position="101"/>
    </location>
</feature>
<protein>
    <recommendedName>
        <fullName evidence="5">Transmembrane protein</fullName>
    </recommendedName>
</protein>
<sequence length="101" mass="11144">MLTSKMHTLLKNSPIIILLLLFITTGFSSTATSFTNVDNRRHGWRIIKTKIGEWKVVAPPGVNKMVTQNRRNLKDTPLFQRQPSPRRAPASHGGAVGGGIP</sequence>
<keyword evidence="2" id="KW-0732">Signal</keyword>
<proteinExistence type="predicted"/>
<dbReference type="EMBL" id="JBDFQZ010000002">
    <property type="protein sequence ID" value="KAK9747866.1"/>
    <property type="molecule type" value="Genomic_DNA"/>
</dbReference>
<evidence type="ECO:0008006" key="5">
    <source>
        <dbReference type="Google" id="ProtNLM"/>
    </source>
</evidence>
<gene>
    <name evidence="3" type="ORF">RND81_02G020000</name>
</gene>
<dbReference type="Proteomes" id="UP001443914">
    <property type="component" value="Unassembled WGS sequence"/>
</dbReference>
<comment type="caution">
    <text evidence="3">The sequence shown here is derived from an EMBL/GenBank/DDBJ whole genome shotgun (WGS) entry which is preliminary data.</text>
</comment>
<reference evidence="3" key="1">
    <citation type="submission" date="2024-03" db="EMBL/GenBank/DDBJ databases">
        <title>WGS assembly of Saponaria officinalis var. Norfolk2.</title>
        <authorList>
            <person name="Jenkins J."/>
            <person name="Shu S."/>
            <person name="Grimwood J."/>
            <person name="Barry K."/>
            <person name="Goodstein D."/>
            <person name="Schmutz J."/>
            <person name="Leebens-Mack J."/>
            <person name="Osbourn A."/>
        </authorList>
    </citation>
    <scope>NUCLEOTIDE SEQUENCE [LARGE SCALE GENOMIC DNA]</scope>
    <source>
        <strain evidence="3">JIC</strain>
    </source>
</reference>
<evidence type="ECO:0000256" key="1">
    <source>
        <dbReference type="SAM" id="MobiDB-lite"/>
    </source>
</evidence>
<feature type="chain" id="PRO_5043878427" description="Transmembrane protein" evidence="2">
    <location>
        <begin position="29"/>
        <end position="101"/>
    </location>
</feature>
<evidence type="ECO:0000256" key="2">
    <source>
        <dbReference type="SAM" id="SignalP"/>
    </source>
</evidence>
<keyword evidence="4" id="KW-1185">Reference proteome</keyword>